<gene>
    <name evidence="4" type="primary">LOC115974734</name>
</gene>
<dbReference type="FunCoup" id="A0A7N2KTC6">
    <property type="interactions" value="225"/>
</dbReference>
<dbReference type="RefSeq" id="XP_030951095.1">
    <property type="nucleotide sequence ID" value="XM_031095235.1"/>
</dbReference>
<dbReference type="InterPro" id="IPR025757">
    <property type="entry name" value="MIP1_Leuzipper"/>
</dbReference>
<dbReference type="PANTHER" id="PTHR23054:SF15">
    <property type="entry name" value="OS08G0515700 PROTEIN"/>
    <property type="match status" value="1"/>
</dbReference>
<dbReference type="OMA" id="NQFCPKS"/>
<feature type="compositionally biased region" description="Polar residues" evidence="1">
    <location>
        <begin position="172"/>
        <end position="187"/>
    </location>
</feature>
<dbReference type="EnsemblPlants" id="QL02p016283:mrna">
    <property type="protein sequence ID" value="QL02p016283:mrna"/>
    <property type="gene ID" value="QL02p016283"/>
</dbReference>
<keyword evidence="5" id="KW-1185">Reference proteome</keyword>
<name>A0A7N2KTC6_QUELO</name>
<dbReference type="Proteomes" id="UP000594261">
    <property type="component" value="Chromosome 2"/>
</dbReference>
<accession>A0A7N2KTC6</accession>
<protein>
    <recommendedName>
        <fullName evidence="6">DUF547 domain-containing protein</fullName>
    </recommendedName>
</protein>
<dbReference type="RefSeq" id="XP_030951097.1">
    <property type="nucleotide sequence ID" value="XM_031095237.1"/>
</dbReference>
<feature type="region of interest" description="Disordered" evidence="1">
    <location>
        <begin position="169"/>
        <end position="196"/>
    </location>
</feature>
<reference evidence="5" key="1">
    <citation type="journal article" date="2016" name="G3 (Bethesda)">
        <title>First Draft Assembly and Annotation of the Genome of a California Endemic Oak Quercus lobata Nee (Fagaceae).</title>
        <authorList>
            <person name="Sork V.L."/>
            <person name="Fitz-Gibbon S.T."/>
            <person name="Puiu D."/>
            <person name="Crepeau M."/>
            <person name="Gugger P.F."/>
            <person name="Sherman R."/>
            <person name="Stevens K."/>
            <person name="Langley C.H."/>
            <person name="Pellegrini M."/>
            <person name="Salzberg S.L."/>
        </authorList>
    </citation>
    <scope>NUCLEOTIDE SEQUENCE [LARGE SCALE GENOMIC DNA]</scope>
    <source>
        <strain evidence="5">cv. SW786</strain>
    </source>
</reference>
<dbReference type="RefSeq" id="XP_030951094.1">
    <property type="nucleotide sequence ID" value="XM_031095234.1"/>
</dbReference>
<feature type="domain" description="Ternary complex factor MIP1 leucine-zipper" evidence="3">
    <location>
        <begin position="71"/>
        <end position="116"/>
    </location>
</feature>
<evidence type="ECO:0000313" key="5">
    <source>
        <dbReference type="Proteomes" id="UP000594261"/>
    </source>
</evidence>
<dbReference type="AlphaFoldDB" id="A0A7N2KTC6"/>
<dbReference type="Pfam" id="PF04784">
    <property type="entry name" value="DUF547"/>
    <property type="match status" value="1"/>
</dbReference>
<dbReference type="InterPro" id="IPR006869">
    <property type="entry name" value="DUF547"/>
</dbReference>
<evidence type="ECO:0000313" key="4">
    <source>
        <dbReference type="EnsemblPlants" id="QL02p016283:mrna"/>
    </source>
</evidence>
<dbReference type="KEGG" id="qlo:115974734"/>
<dbReference type="GeneID" id="115974734"/>
<evidence type="ECO:0000259" key="2">
    <source>
        <dbReference type="Pfam" id="PF04784"/>
    </source>
</evidence>
<sequence length="546" mass="61293">MLSVNCRSSSSSYLSPPHLNFTSTPENGQSGSILNMSPRLSSYFNPIVRTERTLPDQASLCWDSRKAVGCSINSIPSDGTPTPKSTVELKEEIATLEVEIMHLERYLLSLYRTAFDGNQSTLSNTPEPYSQYKTRSSQNFLPNQLHYKMEPHVGKGDLVHHDEVLPAHGWPSSDNQSFAASLKSTSSRGRKNGDSGHRSLADHLAVSCSDNTLNTPDRLSEDIVRCISSIYCKLANHPQTHSGLSASPTTSFSSSSIFSSKNRCDSWSPHCIEDAAVCPQLEGLKEDSGPYAAMIEVLKISLDDDSFNFAAKMLQNFRSLVRILEKVDPRKMKREEKLAFWINIHNALVMHAYLAYGIHNRLKSTSIFKASYNVGGHCINAHDIQVSILGIRSHYATPWLATLFYPGRKFKTGSIRHIYALEYPEPLVHFALCSGAYSDPLVRAYTAKNIFQDLRLAKEEFIQTSVHINKETKVYLPKILYYYSKDMSLSMHGLLEVIHENLSEVQQKAIKKCIKGRVDKCIHWLPPSLTFRYVIHAELAKGRTTV</sequence>
<dbReference type="InParanoid" id="A0A7N2KTC6"/>
<proteinExistence type="predicted"/>
<dbReference type="OrthoDB" id="418495at2759"/>
<dbReference type="RefSeq" id="XP_030951096.1">
    <property type="nucleotide sequence ID" value="XM_031095236.1"/>
</dbReference>
<feature type="region of interest" description="Disordered" evidence="1">
    <location>
        <begin position="1"/>
        <end position="32"/>
    </location>
</feature>
<feature type="domain" description="DUF547" evidence="2">
    <location>
        <begin position="330"/>
        <end position="462"/>
    </location>
</feature>
<reference evidence="4" key="2">
    <citation type="submission" date="2021-01" db="UniProtKB">
        <authorList>
            <consortium name="EnsemblPlants"/>
        </authorList>
    </citation>
    <scope>IDENTIFICATION</scope>
</reference>
<feature type="compositionally biased region" description="Polar residues" evidence="1">
    <location>
        <begin position="20"/>
        <end position="32"/>
    </location>
</feature>
<dbReference type="Pfam" id="PF14389">
    <property type="entry name" value="Lzipper-MIP1"/>
    <property type="match status" value="1"/>
</dbReference>
<evidence type="ECO:0008006" key="6">
    <source>
        <dbReference type="Google" id="ProtNLM"/>
    </source>
</evidence>
<dbReference type="PANTHER" id="PTHR23054">
    <property type="entry name" value="TERNARY COMPLEX FACTOR MIP1, LEUCINE-ZIPPER-RELATED"/>
    <property type="match status" value="1"/>
</dbReference>
<evidence type="ECO:0000256" key="1">
    <source>
        <dbReference type="SAM" id="MobiDB-lite"/>
    </source>
</evidence>
<organism evidence="4 5">
    <name type="scientific">Quercus lobata</name>
    <name type="common">Valley oak</name>
    <dbReference type="NCBI Taxonomy" id="97700"/>
    <lineage>
        <taxon>Eukaryota</taxon>
        <taxon>Viridiplantae</taxon>
        <taxon>Streptophyta</taxon>
        <taxon>Embryophyta</taxon>
        <taxon>Tracheophyta</taxon>
        <taxon>Spermatophyta</taxon>
        <taxon>Magnoliopsida</taxon>
        <taxon>eudicotyledons</taxon>
        <taxon>Gunneridae</taxon>
        <taxon>Pentapetalae</taxon>
        <taxon>rosids</taxon>
        <taxon>fabids</taxon>
        <taxon>Fagales</taxon>
        <taxon>Fagaceae</taxon>
        <taxon>Quercus</taxon>
    </lineage>
</organism>
<evidence type="ECO:0000259" key="3">
    <source>
        <dbReference type="Pfam" id="PF14389"/>
    </source>
</evidence>
<dbReference type="Gramene" id="QL02p016283:mrna">
    <property type="protein sequence ID" value="QL02p016283:mrna"/>
    <property type="gene ID" value="QL02p016283"/>
</dbReference>